<dbReference type="PANTHER" id="PTHR40274:SF3">
    <property type="entry name" value="VIRGINIAMYCIN B LYASE"/>
    <property type="match status" value="1"/>
</dbReference>
<dbReference type="Pfam" id="PF24684">
    <property type="entry name" value="Vgb_lyase"/>
    <property type="match status" value="1"/>
</dbReference>
<accession>A0A382A8W9</accession>
<dbReference type="AlphaFoldDB" id="A0A382A8W9"/>
<proteinExistence type="predicted"/>
<dbReference type="GO" id="GO:0020037">
    <property type="term" value="F:heme binding"/>
    <property type="evidence" value="ECO:0007669"/>
    <property type="project" value="InterPro"/>
</dbReference>
<dbReference type="GO" id="GO:0009055">
    <property type="term" value="F:electron transfer activity"/>
    <property type="evidence" value="ECO:0007669"/>
    <property type="project" value="InterPro"/>
</dbReference>
<dbReference type="InterPro" id="IPR051344">
    <property type="entry name" value="Vgb"/>
</dbReference>
<dbReference type="PANTHER" id="PTHR40274">
    <property type="entry name" value="VIRGINIAMYCIN B LYASE"/>
    <property type="match status" value="1"/>
</dbReference>
<name>A0A382A8W9_9ZZZZ</name>
<dbReference type="Gene3D" id="2.130.10.10">
    <property type="entry name" value="YVTN repeat-like/Quinoprotein amine dehydrogenase"/>
    <property type="match status" value="1"/>
</dbReference>
<evidence type="ECO:0008006" key="2">
    <source>
        <dbReference type="Google" id="ProtNLM"/>
    </source>
</evidence>
<dbReference type="InterPro" id="IPR015943">
    <property type="entry name" value="WD40/YVTN_repeat-like_dom_sf"/>
</dbReference>
<protein>
    <recommendedName>
        <fullName evidence="2">Cytochrome c domain-containing protein</fullName>
    </recommendedName>
</protein>
<dbReference type="EMBL" id="UINC01024370">
    <property type="protein sequence ID" value="SVA97854.1"/>
    <property type="molecule type" value="Genomic_DNA"/>
</dbReference>
<feature type="non-terminal residue" evidence="1">
    <location>
        <position position="387"/>
    </location>
</feature>
<dbReference type="InterPro" id="IPR036909">
    <property type="entry name" value="Cyt_c-like_dom_sf"/>
</dbReference>
<dbReference type="Gene3D" id="1.10.760.10">
    <property type="entry name" value="Cytochrome c-like domain"/>
    <property type="match status" value="1"/>
</dbReference>
<sequence>MRQGALLVSMATVCIWLVLPVSTQAQRGRQPVELPDGPGRELVQTACSECHRLNLIVNSGGYTQKGWNDLMASMVELPADQGEVVAGYLGTHFPVRPATEAVLIPGETQVSIKEWLLPSLGSRPHDPLAARDGSLWWTGQWSSRLGRLTPSTGAMTEYWLPENSGPHGLVEDAAGNVWFTGISQDYIGMLDPKTGAVTGYPLSEGRGPHTPIFDQNGTLWFTMQSGMVGRLIPATGDMRIAATPTANTYPYGIVVNSQGVPWYVDFRGNRIGSVDPDTMEIREYTLPAPDARPRRIAITPDDVIWYTDFPRGYLGRFDPATGAVQEWASPGGPESRPYGIATVGNVVWYSESAVRPNTLVRFDTETERFQTWIIPSGGGVVRHMVAT</sequence>
<reference evidence="1" key="1">
    <citation type="submission" date="2018-05" db="EMBL/GenBank/DDBJ databases">
        <authorList>
            <person name="Lanie J.A."/>
            <person name="Ng W.-L."/>
            <person name="Kazmierczak K.M."/>
            <person name="Andrzejewski T.M."/>
            <person name="Davidsen T.M."/>
            <person name="Wayne K.J."/>
            <person name="Tettelin H."/>
            <person name="Glass J.I."/>
            <person name="Rusch D."/>
            <person name="Podicherti R."/>
            <person name="Tsui H.-C.T."/>
            <person name="Winkler M.E."/>
        </authorList>
    </citation>
    <scope>NUCLEOTIDE SEQUENCE</scope>
</reference>
<gene>
    <name evidence="1" type="ORF">METZ01_LOCUS150708</name>
</gene>
<dbReference type="SUPFAM" id="SSF63829">
    <property type="entry name" value="Calcium-dependent phosphotriesterase"/>
    <property type="match status" value="1"/>
</dbReference>
<evidence type="ECO:0000313" key="1">
    <source>
        <dbReference type="EMBL" id="SVA97854.1"/>
    </source>
</evidence>
<organism evidence="1">
    <name type="scientific">marine metagenome</name>
    <dbReference type="NCBI Taxonomy" id="408172"/>
    <lineage>
        <taxon>unclassified sequences</taxon>
        <taxon>metagenomes</taxon>
        <taxon>ecological metagenomes</taxon>
    </lineage>
</organism>